<accession>A0ABX8GE63</accession>
<dbReference type="InterPro" id="IPR028082">
    <property type="entry name" value="Peripla_BP_I"/>
</dbReference>
<dbReference type="EMBL" id="CP075897">
    <property type="protein sequence ID" value="QWB31387.1"/>
    <property type="molecule type" value="Genomic_DNA"/>
</dbReference>
<dbReference type="Pfam" id="PF13377">
    <property type="entry name" value="Peripla_BP_3"/>
    <property type="match status" value="1"/>
</dbReference>
<dbReference type="PRINTS" id="PR00036">
    <property type="entry name" value="HTHLACI"/>
</dbReference>
<dbReference type="RefSeq" id="WP_069940484.1">
    <property type="nucleotide sequence ID" value="NZ_CP075897.1"/>
</dbReference>
<keyword evidence="1" id="KW-0805">Transcription regulation</keyword>
<evidence type="ECO:0000313" key="5">
    <source>
        <dbReference type="EMBL" id="QWB31387.1"/>
    </source>
</evidence>
<dbReference type="GeneID" id="88811417"/>
<gene>
    <name evidence="5" type="ORF">KKI46_07005</name>
</gene>
<dbReference type="PROSITE" id="PS00356">
    <property type="entry name" value="HTH_LACI_1"/>
    <property type="match status" value="1"/>
</dbReference>
<dbReference type="InterPro" id="IPR000843">
    <property type="entry name" value="HTH_LacI"/>
</dbReference>
<protein>
    <submittedName>
        <fullName evidence="5">LacI family transcriptional regulator</fullName>
    </submittedName>
</protein>
<dbReference type="Gene3D" id="1.10.260.40">
    <property type="entry name" value="lambda repressor-like DNA-binding domains"/>
    <property type="match status" value="1"/>
</dbReference>
<proteinExistence type="predicted"/>
<dbReference type="CDD" id="cd06286">
    <property type="entry name" value="PBP1_CcpB-like"/>
    <property type="match status" value="1"/>
</dbReference>
<dbReference type="PROSITE" id="PS50932">
    <property type="entry name" value="HTH_LACI_2"/>
    <property type="match status" value="1"/>
</dbReference>
<name>A0ABX8GE63_EXIAC</name>
<evidence type="ECO:0000256" key="1">
    <source>
        <dbReference type="ARBA" id="ARBA00023015"/>
    </source>
</evidence>
<dbReference type="PANTHER" id="PTHR30146">
    <property type="entry name" value="LACI-RELATED TRANSCRIPTIONAL REPRESSOR"/>
    <property type="match status" value="1"/>
</dbReference>
<reference evidence="5 6" key="1">
    <citation type="submission" date="2021-05" db="EMBL/GenBank/DDBJ databases">
        <title>Biocontrol using Exiguobacterium acetylicum SI17 against litchi downy blight caused by Peronophythora litchii.</title>
        <authorList>
            <person name="Zheng L."/>
        </authorList>
    </citation>
    <scope>NUCLEOTIDE SEQUENCE [LARGE SCALE GENOMIC DNA]</scope>
    <source>
        <strain evidence="5 6">SI17</strain>
    </source>
</reference>
<evidence type="ECO:0000259" key="4">
    <source>
        <dbReference type="PROSITE" id="PS50932"/>
    </source>
</evidence>
<evidence type="ECO:0000313" key="6">
    <source>
        <dbReference type="Proteomes" id="UP000679498"/>
    </source>
</evidence>
<dbReference type="Gene3D" id="3.40.50.2300">
    <property type="match status" value="2"/>
</dbReference>
<dbReference type="PANTHER" id="PTHR30146:SF105">
    <property type="entry name" value="CATABOLITE CONTROL PROTEIN B"/>
    <property type="match status" value="1"/>
</dbReference>
<dbReference type="Pfam" id="PF00356">
    <property type="entry name" value="LacI"/>
    <property type="match status" value="1"/>
</dbReference>
<sequence>MANISDIAKQAGVSKSTVSRVLNGHKHVSKEKRRIILDVMERLEYSPNGNAINLSRGETNTIGVLVPRVGHPFFHQLIEGIGQVCMERNHTLLVIQTEHDSSKEEASMQYLRDKRIDGLIIGAISQPQLLKTMRTLGPVVACEDHQGIVPSLSFNHEKAITMLLQHVEERGAKTVGLCLGNPDSGVGRVRREAFDQYLKTSTLRHGIQWYADRCYSFEDGQALASQLLTIDLPDAIIVGNDEVAAGLIHQFRKDGIRVPKDIAITGFDDRPIARALGLTTIRQPVVGLGRLAAKQLLDQKELDNQKKIILEMELMIRRST</sequence>
<feature type="domain" description="HTH lacI-type" evidence="4">
    <location>
        <begin position="2"/>
        <end position="56"/>
    </location>
</feature>
<dbReference type="SUPFAM" id="SSF47413">
    <property type="entry name" value="lambda repressor-like DNA-binding domains"/>
    <property type="match status" value="1"/>
</dbReference>
<dbReference type="CDD" id="cd01392">
    <property type="entry name" value="HTH_LacI"/>
    <property type="match status" value="1"/>
</dbReference>
<dbReference type="SMART" id="SM00354">
    <property type="entry name" value="HTH_LACI"/>
    <property type="match status" value="1"/>
</dbReference>
<keyword evidence="2" id="KW-0238">DNA-binding</keyword>
<keyword evidence="6" id="KW-1185">Reference proteome</keyword>
<evidence type="ECO:0000256" key="2">
    <source>
        <dbReference type="ARBA" id="ARBA00023125"/>
    </source>
</evidence>
<organism evidence="5 6">
    <name type="scientific">Exiguobacterium acetylicum</name>
    <name type="common">Brevibacterium acetylicum</name>
    <dbReference type="NCBI Taxonomy" id="41170"/>
    <lineage>
        <taxon>Bacteria</taxon>
        <taxon>Bacillati</taxon>
        <taxon>Bacillota</taxon>
        <taxon>Bacilli</taxon>
        <taxon>Bacillales</taxon>
        <taxon>Bacillales Family XII. Incertae Sedis</taxon>
        <taxon>Exiguobacterium</taxon>
    </lineage>
</organism>
<keyword evidence="3" id="KW-0804">Transcription</keyword>
<dbReference type="Proteomes" id="UP000679498">
    <property type="component" value="Chromosome"/>
</dbReference>
<evidence type="ECO:0000256" key="3">
    <source>
        <dbReference type="ARBA" id="ARBA00023163"/>
    </source>
</evidence>
<dbReference type="InterPro" id="IPR046335">
    <property type="entry name" value="LacI/GalR-like_sensor"/>
</dbReference>
<dbReference type="SUPFAM" id="SSF53822">
    <property type="entry name" value="Periplasmic binding protein-like I"/>
    <property type="match status" value="1"/>
</dbReference>
<dbReference type="InterPro" id="IPR010982">
    <property type="entry name" value="Lambda_DNA-bd_dom_sf"/>
</dbReference>